<gene>
    <name evidence="2" type="ORF">SAMN05216497_1224</name>
</gene>
<dbReference type="EMBL" id="FNGL01000022">
    <property type="protein sequence ID" value="SDL35210.1"/>
    <property type="molecule type" value="Genomic_DNA"/>
</dbReference>
<dbReference type="InterPro" id="IPR000157">
    <property type="entry name" value="TIR_dom"/>
</dbReference>
<proteinExistence type="predicted"/>
<evidence type="ECO:0000313" key="2">
    <source>
        <dbReference type="EMBL" id="SDL35210.1"/>
    </source>
</evidence>
<evidence type="ECO:0000259" key="1">
    <source>
        <dbReference type="PROSITE" id="PS51534"/>
    </source>
</evidence>
<dbReference type="RefSeq" id="WP_089867368.1">
    <property type="nucleotide sequence ID" value="NZ_FNGL01000022.1"/>
</dbReference>
<dbReference type="Proteomes" id="UP000198811">
    <property type="component" value="Unassembled WGS sequence"/>
</dbReference>
<evidence type="ECO:0000313" key="3">
    <source>
        <dbReference type="Proteomes" id="UP000198811"/>
    </source>
</evidence>
<dbReference type="PROSITE" id="PS51534">
    <property type="entry name" value="SEFIR"/>
    <property type="match status" value="1"/>
</dbReference>
<accession>A0ABY0QN98</accession>
<dbReference type="InterPro" id="IPR035897">
    <property type="entry name" value="Toll_tir_struct_dom_sf"/>
</dbReference>
<dbReference type="Gene3D" id="3.40.50.10140">
    <property type="entry name" value="Toll/interleukin-1 receptor homology (TIR) domain"/>
    <property type="match status" value="1"/>
</dbReference>
<protein>
    <submittedName>
        <fullName evidence="2">SEFIR domain-containing protein</fullName>
    </submittedName>
</protein>
<organism evidence="2 3">
    <name type="scientific">Clostridium cochlearium</name>
    <dbReference type="NCBI Taxonomy" id="1494"/>
    <lineage>
        <taxon>Bacteria</taxon>
        <taxon>Bacillati</taxon>
        <taxon>Bacillota</taxon>
        <taxon>Clostridia</taxon>
        <taxon>Eubacteriales</taxon>
        <taxon>Clostridiaceae</taxon>
        <taxon>Clostridium</taxon>
    </lineage>
</organism>
<dbReference type="InterPro" id="IPR013568">
    <property type="entry name" value="SEFIR_dom"/>
</dbReference>
<keyword evidence="3" id="KW-1185">Reference proteome</keyword>
<name>A0ABY0QN98_CLOCO</name>
<sequence length="324" mass="37552">MEKKPSAFISYSWDSEEHKEWVVGLVNLLRDNGVDASADFFEIQRGTTNLYSMMVENIRDKDYIIIVLTPEYAKKADSLQGGVGFETSMLIPLIQENLQKIIPIIRCNENDSKAIPFYLKGVHYIDFSNPYSFKEKFYELLHRIFKVDLIEQVPLGKRPDLKPKKVARPDRVAIEGIDDLVPDFREITDADKNKFMKSSFQQIREGLIQLLESTREKNPNFDFDYEDITNRKTIYKMYLSGSQKYAIKIWLGNGLGARSETINLAYGNHIYDNDNSMNEIIGCEIDKDKTLKLKMTLNMFGDKEAGTPSEVLREIWKNVVMWLK</sequence>
<feature type="domain" description="SEFIR" evidence="1">
    <location>
        <begin position="4"/>
        <end position="136"/>
    </location>
</feature>
<dbReference type="SUPFAM" id="SSF52200">
    <property type="entry name" value="Toll/Interleukin receptor TIR domain"/>
    <property type="match status" value="1"/>
</dbReference>
<comment type="caution">
    <text evidence="2">The sequence shown here is derived from an EMBL/GenBank/DDBJ whole genome shotgun (WGS) entry which is preliminary data.</text>
</comment>
<dbReference type="Pfam" id="PF13676">
    <property type="entry name" value="TIR_2"/>
    <property type="match status" value="1"/>
</dbReference>
<reference evidence="2 3" key="1">
    <citation type="submission" date="2016-10" db="EMBL/GenBank/DDBJ databases">
        <authorList>
            <person name="Varghese N."/>
            <person name="Submissions S."/>
        </authorList>
    </citation>
    <scope>NUCLEOTIDE SEQUENCE [LARGE SCALE GENOMIC DNA]</scope>
    <source>
        <strain evidence="2 3">NLAE-zl-C224</strain>
    </source>
</reference>